<dbReference type="EMBL" id="KE145373">
    <property type="protein sequence ID" value="EPE24336.1"/>
    <property type="molecule type" value="Genomic_DNA"/>
</dbReference>
<protein>
    <recommendedName>
        <fullName evidence="1">2EXR domain-containing protein</fullName>
    </recommendedName>
</protein>
<accession>S3CX03</accession>
<keyword evidence="3" id="KW-1185">Reference proteome</keyword>
<proteinExistence type="predicted"/>
<evidence type="ECO:0000259" key="1">
    <source>
        <dbReference type="Pfam" id="PF20150"/>
    </source>
</evidence>
<dbReference type="Pfam" id="PF20150">
    <property type="entry name" value="2EXR"/>
    <property type="match status" value="1"/>
</dbReference>
<organism evidence="2 3">
    <name type="scientific">Glarea lozoyensis (strain ATCC 20868 / MF5171)</name>
    <dbReference type="NCBI Taxonomy" id="1116229"/>
    <lineage>
        <taxon>Eukaryota</taxon>
        <taxon>Fungi</taxon>
        <taxon>Dikarya</taxon>
        <taxon>Ascomycota</taxon>
        <taxon>Pezizomycotina</taxon>
        <taxon>Leotiomycetes</taxon>
        <taxon>Helotiales</taxon>
        <taxon>Helotiaceae</taxon>
        <taxon>Glarea</taxon>
    </lineage>
</organism>
<dbReference type="InterPro" id="IPR045518">
    <property type="entry name" value="2EXR"/>
</dbReference>
<dbReference type="HOGENOM" id="CLU_950115_0_0_1"/>
<sequence length="293" mass="34641">MILVATRQAEERMSCFSNELPDPNIEAFWQPHYTFHNFQNFPEDIRWMIWDWVVFKKPQILDLRNSLESCPTVTLQFVNWESRDEVLRLRKAVELFIPLSNHFHNRLPHAARPAVNTFLTRFSPNGNLVNDDESGVWKPWVDCYINTKGLHHIQRLILVATDYFQAQAIYRDLINWADGLIHPPADSAATALLQMRSMKRVFLVPTQDMKHTLRRRGMRDARPDLQLQSLFWTVFNLLAELLPGYSKPELYYIPYGSKVRAEDLLSEVPEQFQLFVPDKHNLKKWSRFLYLRS</sequence>
<evidence type="ECO:0000313" key="2">
    <source>
        <dbReference type="EMBL" id="EPE24336.1"/>
    </source>
</evidence>
<feature type="domain" description="2EXR" evidence="1">
    <location>
        <begin position="35"/>
        <end position="91"/>
    </location>
</feature>
<dbReference type="GeneID" id="19467237"/>
<dbReference type="RefSeq" id="XP_008088424.1">
    <property type="nucleotide sequence ID" value="XM_008090233.1"/>
</dbReference>
<dbReference type="Proteomes" id="UP000016922">
    <property type="component" value="Unassembled WGS sequence"/>
</dbReference>
<dbReference type="AlphaFoldDB" id="S3CX03"/>
<dbReference type="KEGG" id="glz:GLAREA_08188"/>
<name>S3CX03_GLAL2</name>
<reference evidence="2 3" key="1">
    <citation type="journal article" date="2013" name="BMC Genomics">
        <title>Genomics-driven discovery of the pneumocandin biosynthetic gene cluster in the fungus Glarea lozoyensis.</title>
        <authorList>
            <person name="Chen L."/>
            <person name="Yue Q."/>
            <person name="Zhang X."/>
            <person name="Xiang M."/>
            <person name="Wang C."/>
            <person name="Li S."/>
            <person name="Che Y."/>
            <person name="Ortiz-Lopez F.J."/>
            <person name="Bills G.F."/>
            <person name="Liu X."/>
            <person name="An Z."/>
        </authorList>
    </citation>
    <scope>NUCLEOTIDE SEQUENCE [LARGE SCALE GENOMIC DNA]</scope>
    <source>
        <strain evidence="3">ATCC 20868 / MF5171</strain>
    </source>
</reference>
<gene>
    <name evidence="2" type="ORF">GLAREA_08188</name>
</gene>
<evidence type="ECO:0000313" key="3">
    <source>
        <dbReference type="Proteomes" id="UP000016922"/>
    </source>
</evidence>